<evidence type="ECO:0000313" key="1">
    <source>
        <dbReference type="EMBL" id="CAG8666878.1"/>
    </source>
</evidence>
<evidence type="ECO:0000313" key="2">
    <source>
        <dbReference type="Proteomes" id="UP000789396"/>
    </source>
</evidence>
<gene>
    <name evidence="1" type="ORF">RFULGI_LOCUS9070</name>
</gene>
<reference evidence="1" key="1">
    <citation type="submission" date="2021-06" db="EMBL/GenBank/DDBJ databases">
        <authorList>
            <person name="Kallberg Y."/>
            <person name="Tangrot J."/>
            <person name="Rosling A."/>
        </authorList>
    </citation>
    <scope>NUCLEOTIDE SEQUENCE</scope>
    <source>
        <strain evidence="1">IN212</strain>
    </source>
</reference>
<dbReference type="AlphaFoldDB" id="A0A9N9HDC4"/>
<dbReference type="EMBL" id="CAJVPZ010015528">
    <property type="protein sequence ID" value="CAG8666878.1"/>
    <property type="molecule type" value="Genomic_DNA"/>
</dbReference>
<protein>
    <submittedName>
        <fullName evidence="1">8401_t:CDS:1</fullName>
    </submittedName>
</protein>
<dbReference type="OrthoDB" id="2161780at2759"/>
<comment type="caution">
    <text evidence="1">The sequence shown here is derived from an EMBL/GenBank/DDBJ whole genome shotgun (WGS) entry which is preliminary data.</text>
</comment>
<sequence length="135" mass="15248">RNLGLSYQDTDYPIDHIPFYIYGTEDQLHIDHLILKSPSIQLSADNVQIEFTSGKFTREQKGKGAIVHIIAKEEEDGSIIDLCEVAMQPFPDTKYLGNSFFFKANSRFHVELYEDPAFDPTLNGPGGIRKGELVN</sequence>
<keyword evidence="2" id="KW-1185">Reference proteome</keyword>
<name>A0A9N9HDC4_9GLOM</name>
<organism evidence="1 2">
    <name type="scientific">Racocetra fulgida</name>
    <dbReference type="NCBI Taxonomy" id="60492"/>
    <lineage>
        <taxon>Eukaryota</taxon>
        <taxon>Fungi</taxon>
        <taxon>Fungi incertae sedis</taxon>
        <taxon>Mucoromycota</taxon>
        <taxon>Glomeromycotina</taxon>
        <taxon>Glomeromycetes</taxon>
        <taxon>Diversisporales</taxon>
        <taxon>Gigasporaceae</taxon>
        <taxon>Racocetra</taxon>
    </lineage>
</organism>
<proteinExistence type="predicted"/>
<accession>A0A9N9HDC4</accession>
<feature type="non-terminal residue" evidence="1">
    <location>
        <position position="1"/>
    </location>
</feature>
<dbReference type="Proteomes" id="UP000789396">
    <property type="component" value="Unassembled WGS sequence"/>
</dbReference>